<dbReference type="Gene3D" id="1.25.40.10">
    <property type="entry name" value="Tetratricopeptide repeat domain"/>
    <property type="match status" value="1"/>
</dbReference>
<dbReference type="Gene3D" id="1.10.10.10">
    <property type="entry name" value="Winged helix-like DNA-binding domain superfamily/Winged helix DNA-binding domain"/>
    <property type="match status" value="1"/>
</dbReference>
<name>A0A369TIN9_9RHOB</name>
<sequence length="534" mass="58419">MSSVKPCIRIDVNGPLNVAGPDGTDLTPVGAKNQALLAILALSPKMTRPRRWLEDKLWSTFGPEQASANLRQALSKLRRGLGDCGDLLTSDRSGIGLDPQRVQVDVLGADFALDTSRELLEGLDVRDPEFDDWLRDERSRLKAKFDQSRPSESDGVILYCHAQTHGAGANTLIGDVLANQIGENITEQVRAWRRADPDTAPDPDQARADMDVSCDLAETDGKPTVFIKVTHSPSGRILFSKLLPLDRAEDVLRSTNDVATVVFEAADRVLGKLPLVIENGRPEARATALSRLALYRMFSFEGPSLAEADGLLRQAFDADPNGVYLAWRGLVRTIQLIELTGADSRQILEEITEFSHRAMELSSDNPLAQSLVGHARVMALSDSAGASDLAEQAVARSPCNAFTWQALSAAKMLAGDPAAAFDLSQKARTIARFSPFRQWWDLYHCIVAIACNKPDMALEAGEAAARAAPSFRPAHRHLLALYTVQGQHEKAMATAEKLTKIEPGFTLDRFINDESYPVRTLRNKGLLEPLRALL</sequence>
<dbReference type="OrthoDB" id="9807521at2"/>
<dbReference type="AlphaFoldDB" id="A0A369TIN9"/>
<dbReference type="SUPFAM" id="SSF48452">
    <property type="entry name" value="TPR-like"/>
    <property type="match status" value="1"/>
</dbReference>
<gene>
    <name evidence="1" type="ORF">DU478_15885</name>
</gene>
<proteinExistence type="predicted"/>
<accession>A0A369TIN9</accession>
<dbReference type="InterPro" id="IPR051677">
    <property type="entry name" value="AfsR-DnrI-RedD_regulator"/>
</dbReference>
<reference evidence="1 2" key="1">
    <citation type="submission" date="2018-07" db="EMBL/GenBank/DDBJ databases">
        <title>Thalassococcus profundi sp. nov., a marine bacterium isolated from deep seawater of Okinawa Trough.</title>
        <authorList>
            <person name="Yu M."/>
        </authorList>
    </citation>
    <scope>NUCLEOTIDE SEQUENCE [LARGE SCALE GENOMIC DNA]</scope>
    <source>
        <strain evidence="1 2">WRAS1</strain>
    </source>
</reference>
<dbReference type="InterPro" id="IPR016032">
    <property type="entry name" value="Sig_transdc_resp-reg_C-effctor"/>
</dbReference>
<organism evidence="1 2">
    <name type="scientific">Thalassococcus profundi</name>
    <dbReference type="NCBI Taxonomy" id="2282382"/>
    <lineage>
        <taxon>Bacteria</taxon>
        <taxon>Pseudomonadati</taxon>
        <taxon>Pseudomonadota</taxon>
        <taxon>Alphaproteobacteria</taxon>
        <taxon>Rhodobacterales</taxon>
        <taxon>Roseobacteraceae</taxon>
        <taxon>Thalassococcus</taxon>
    </lineage>
</organism>
<evidence type="ECO:0000313" key="2">
    <source>
        <dbReference type="Proteomes" id="UP000253977"/>
    </source>
</evidence>
<evidence type="ECO:0000313" key="1">
    <source>
        <dbReference type="EMBL" id="RDD65138.1"/>
    </source>
</evidence>
<dbReference type="RefSeq" id="WP_114511957.1">
    <property type="nucleotide sequence ID" value="NZ_QPMK01000014.1"/>
</dbReference>
<dbReference type="GO" id="GO:0006355">
    <property type="term" value="P:regulation of DNA-templated transcription"/>
    <property type="evidence" value="ECO:0007669"/>
    <property type="project" value="InterPro"/>
</dbReference>
<keyword evidence="2" id="KW-1185">Reference proteome</keyword>
<dbReference type="GO" id="GO:0003677">
    <property type="term" value="F:DNA binding"/>
    <property type="evidence" value="ECO:0007669"/>
    <property type="project" value="InterPro"/>
</dbReference>
<protein>
    <submittedName>
        <fullName evidence="1">Transcriptional regulator</fullName>
    </submittedName>
</protein>
<dbReference type="PANTHER" id="PTHR35807">
    <property type="entry name" value="TRANSCRIPTIONAL REGULATOR REDD-RELATED"/>
    <property type="match status" value="1"/>
</dbReference>
<dbReference type="InterPro" id="IPR011990">
    <property type="entry name" value="TPR-like_helical_dom_sf"/>
</dbReference>
<dbReference type="PANTHER" id="PTHR35807:SF1">
    <property type="entry name" value="TRANSCRIPTIONAL REGULATOR REDD"/>
    <property type="match status" value="1"/>
</dbReference>
<dbReference type="SUPFAM" id="SSF46894">
    <property type="entry name" value="C-terminal effector domain of the bipartite response regulators"/>
    <property type="match status" value="1"/>
</dbReference>
<comment type="caution">
    <text evidence="1">The sequence shown here is derived from an EMBL/GenBank/DDBJ whole genome shotgun (WGS) entry which is preliminary data.</text>
</comment>
<dbReference type="InterPro" id="IPR036388">
    <property type="entry name" value="WH-like_DNA-bd_sf"/>
</dbReference>
<dbReference type="Proteomes" id="UP000253977">
    <property type="component" value="Unassembled WGS sequence"/>
</dbReference>
<dbReference type="EMBL" id="QPMK01000014">
    <property type="protein sequence ID" value="RDD65138.1"/>
    <property type="molecule type" value="Genomic_DNA"/>
</dbReference>